<evidence type="ECO:0008006" key="4">
    <source>
        <dbReference type="Google" id="ProtNLM"/>
    </source>
</evidence>
<sequence>MSEFSGNQLKDAIQQNRDYREMERHEVSEKLGMKVSKTTVRTDTKARNCNRVKSTMKLDLTDVQEAQRYEIALSRKDWTLNDWKMVVFTDEAAILVGEHRGKHLISRTPEDKYHKDCIKLEPKKRNIRLLSTNTTQFYYLTKRQNGPVDKPADALKWNRLKKEKPGRPAQWEVFWAKEQTKRGEGKGGVDFMRYHQEVVVPLLIPSMDKLNSMDRLPFVLQRDGAPSHTSQYTALLFEQKGYLRHEHPGNSPDMNAI</sequence>
<gene>
    <name evidence="2" type="ORF">OIDMADRAFT_149988</name>
</gene>
<accession>A0A0C3G953</accession>
<name>A0A0C3G953_OIDMZ</name>
<feature type="compositionally biased region" description="Basic and acidic residues" evidence="1">
    <location>
        <begin position="17"/>
        <end position="27"/>
    </location>
</feature>
<dbReference type="Proteomes" id="UP000054321">
    <property type="component" value="Unassembled WGS sequence"/>
</dbReference>
<dbReference type="STRING" id="913774.A0A0C3G953"/>
<evidence type="ECO:0000313" key="3">
    <source>
        <dbReference type="Proteomes" id="UP000054321"/>
    </source>
</evidence>
<reference evidence="2 3" key="1">
    <citation type="submission" date="2014-04" db="EMBL/GenBank/DDBJ databases">
        <authorList>
            <consortium name="DOE Joint Genome Institute"/>
            <person name="Kuo A."/>
            <person name="Martino E."/>
            <person name="Perotto S."/>
            <person name="Kohler A."/>
            <person name="Nagy L.G."/>
            <person name="Floudas D."/>
            <person name="Copeland A."/>
            <person name="Barry K.W."/>
            <person name="Cichocki N."/>
            <person name="Veneault-Fourrey C."/>
            <person name="LaButti K."/>
            <person name="Lindquist E.A."/>
            <person name="Lipzen A."/>
            <person name="Lundell T."/>
            <person name="Morin E."/>
            <person name="Murat C."/>
            <person name="Sun H."/>
            <person name="Tunlid A."/>
            <person name="Henrissat B."/>
            <person name="Grigoriev I.V."/>
            <person name="Hibbett D.S."/>
            <person name="Martin F."/>
            <person name="Nordberg H.P."/>
            <person name="Cantor M.N."/>
            <person name="Hua S.X."/>
        </authorList>
    </citation>
    <scope>NUCLEOTIDE SEQUENCE [LARGE SCALE GENOMIC DNA]</scope>
    <source>
        <strain evidence="2 3">Zn</strain>
    </source>
</reference>
<proteinExistence type="predicted"/>
<dbReference type="HOGENOM" id="CLU_1082196_0_0_1"/>
<organism evidence="2 3">
    <name type="scientific">Oidiodendron maius (strain Zn)</name>
    <dbReference type="NCBI Taxonomy" id="913774"/>
    <lineage>
        <taxon>Eukaryota</taxon>
        <taxon>Fungi</taxon>
        <taxon>Dikarya</taxon>
        <taxon>Ascomycota</taxon>
        <taxon>Pezizomycotina</taxon>
        <taxon>Leotiomycetes</taxon>
        <taxon>Leotiomycetes incertae sedis</taxon>
        <taxon>Myxotrichaceae</taxon>
        <taxon>Oidiodendron</taxon>
    </lineage>
</organism>
<evidence type="ECO:0000256" key="1">
    <source>
        <dbReference type="SAM" id="MobiDB-lite"/>
    </source>
</evidence>
<feature type="region of interest" description="Disordered" evidence="1">
    <location>
        <begin position="1"/>
        <end position="27"/>
    </location>
</feature>
<reference evidence="3" key="2">
    <citation type="submission" date="2015-01" db="EMBL/GenBank/DDBJ databases">
        <title>Evolutionary Origins and Diversification of the Mycorrhizal Mutualists.</title>
        <authorList>
            <consortium name="DOE Joint Genome Institute"/>
            <consortium name="Mycorrhizal Genomics Consortium"/>
            <person name="Kohler A."/>
            <person name="Kuo A."/>
            <person name="Nagy L.G."/>
            <person name="Floudas D."/>
            <person name="Copeland A."/>
            <person name="Barry K.W."/>
            <person name="Cichocki N."/>
            <person name="Veneault-Fourrey C."/>
            <person name="LaButti K."/>
            <person name="Lindquist E.A."/>
            <person name="Lipzen A."/>
            <person name="Lundell T."/>
            <person name="Morin E."/>
            <person name="Murat C."/>
            <person name="Riley R."/>
            <person name="Ohm R."/>
            <person name="Sun H."/>
            <person name="Tunlid A."/>
            <person name="Henrissat B."/>
            <person name="Grigoriev I.V."/>
            <person name="Hibbett D.S."/>
            <person name="Martin F."/>
        </authorList>
    </citation>
    <scope>NUCLEOTIDE SEQUENCE [LARGE SCALE GENOMIC DNA]</scope>
    <source>
        <strain evidence="3">Zn</strain>
    </source>
</reference>
<protein>
    <recommendedName>
        <fullName evidence="4">Tc1-like transposase DDE domain-containing protein</fullName>
    </recommendedName>
</protein>
<evidence type="ECO:0000313" key="2">
    <source>
        <dbReference type="EMBL" id="KIM92740.1"/>
    </source>
</evidence>
<dbReference type="EMBL" id="KN832907">
    <property type="protein sequence ID" value="KIM92740.1"/>
    <property type="molecule type" value="Genomic_DNA"/>
</dbReference>
<dbReference type="AlphaFoldDB" id="A0A0C3G953"/>
<keyword evidence="3" id="KW-1185">Reference proteome</keyword>
<dbReference type="OrthoDB" id="5410680at2759"/>
<feature type="compositionally biased region" description="Polar residues" evidence="1">
    <location>
        <begin position="1"/>
        <end position="16"/>
    </location>
</feature>
<dbReference type="Gene3D" id="3.30.420.10">
    <property type="entry name" value="Ribonuclease H-like superfamily/Ribonuclease H"/>
    <property type="match status" value="1"/>
</dbReference>
<dbReference type="InterPro" id="IPR036397">
    <property type="entry name" value="RNaseH_sf"/>
</dbReference>
<dbReference type="GO" id="GO:0003676">
    <property type="term" value="F:nucleic acid binding"/>
    <property type="evidence" value="ECO:0007669"/>
    <property type="project" value="InterPro"/>
</dbReference>
<dbReference type="InParanoid" id="A0A0C3G953"/>